<dbReference type="Gene3D" id="1.10.287.470">
    <property type="entry name" value="Helix hairpin bin"/>
    <property type="match status" value="1"/>
</dbReference>
<feature type="coiled-coil region" evidence="4">
    <location>
        <begin position="106"/>
        <end position="171"/>
    </location>
</feature>
<comment type="similarity">
    <text evidence="2">Belongs to the membrane fusion protein (MFP) (TC 8.A.1) family.</text>
</comment>
<comment type="subcellular location">
    <subcellularLocation>
        <location evidence="1">Cell inner membrane</location>
        <topology evidence="1">Lipid-anchor</topology>
    </subcellularLocation>
</comment>
<comment type="caution">
    <text evidence="10">The sequence shown here is derived from an EMBL/GenBank/DDBJ whole genome shotgun (WGS) entry which is preliminary data.</text>
</comment>
<protein>
    <submittedName>
        <fullName evidence="10">Efflux pump periplasmic linker BepD</fullName>
    </submittedName>
</protein>
<dbReference type="Pfam" id="PF25944">
    <property type="entry name" value="Beta-barrel_RND"/>
    <property type="match status" value="1"/>
</dbReference>
<dbReference type="Pfam" id="PF25967">
    <property type="entry name" value="RND-MFP_C"/>
    <property type="match status" value="1"/>
</dbReference>
<evidence type="ECO:0000256" key="4">
    <source>
        <dbReference type="SAM" id="Coils"/>
    </source>
</evidence>
<dbReference type="GO" id="GO:0046677">
    <property type="term" value="P:response to antibiotic"/>
    <property type="evidence" value="ECO:0007669"/>
    <property type="project" value="TreeGrafter"/>
</dbReference>
<dbReference type="Proteomes" id="UP000583387">
    <property type="component" value="Unassembled WGS sequence"/>
</dbReference>
<dbReference type="FunFam" id="2.40.420.20:FF:000001">
    <property type="entry name" value="Efflux RND transporter periplasmic adaptor subunit"/>
    <property type="match status" value="1"/>
</dbReference>
<feature type="domain" description="Multidrug resistance protein MdtA-like barrel-sandwich hybrid" evidence="7">
    <location>
        <begin position="65"/>
        <end position="206"/>
    </location>
</feature>
<dbReference type="NCBIfam" id="TIGR01730">
    <property type="entry name" value="RND_mfp"/>
    <property type="match status" value="1"/>
</dbReference>
<dbReference type="SUPFAM" id="SSF111369">
    <property type="entry name" value="HlyD-like secretion proteins"/>
    <property type="match status" value="1"/>
</dbReference>
<evidence type="ECO:0000259" key="9">
    <source>
        <dbReference type="Pfam" id="PF25967"/>
    </source>
</evidence>
<evidence type="ECO:0000259" key="6">
    <source>
        <dbReference type="Pfam" id="PF25876"/>
    </source>
</evidence>
<gene>
    <name evidence="10" type="primary">bepD</name>
    <name evidence="10" type="ORF">PSEWESI4_01555</name>
</gene>
<dbReference type="PANTHER" id="PTHR30158">
    <property type="entry name" value="ACRA/E-RELATED COMPONENT OF DRUG EFFLUX TRANSPORTER"/>
    <property type="match status" value="1"/>
</dbReference>
<feature type="chain" id="PRO_5031186397" evidence="5">
    <location>
        <begin position="27"/>
        <end position="395"/>
    </location>
</feature>
<organism evidence="10 11">
    <name type="scientific">Zestomonas carbonaria</name>
    <dbReference type="NCBI Taxonomy" id="2762745"/>
    <lineage>
        <taxon>Bacteria</taxon>
        <taxon>Pseudomonadati</taxon>
        <taxon>Pseudomonadota</taxon>
        <taxon>Gammaproteobacteria</taxon>
        <taxon>Pseudomonadales</taxon>
        <taxon>Pseudomonadaceae</taxon>
        <taxon>Zestomonas</taxon>
    </lineage>
</organism>
<evidence type="ECO:0000256" key="5">
    <source>
        <dbReference type="SAM" id="SignalP"/>
    </source>
</evidence>
<proteinExistence type="inferred from homology"/>
<feature type="domain" description="Multidrug resistance protein MdtA-like beta-barrel" evidence="8">
    <location>
        <begin position="214"/>
        <end position="302"/>
    </location>
</feature>
<dbReference type="Pfam" id="PF25917">
    <property type="entry name" value="BSH_RND"/>
    <property type="match status" value="1"/>
</dbReference>
<dbReference type="Gene3D" id="2.40.420.20">
    <property type="match status" value="1"/>
</dbReference>
<evidence type="ECO:0000256" key="2">
    <source>
        <dbReference type="ARBA" id="ARBA00009477"/>
    </source>
</evidence>
<dbReference type="InterPro" id="IPR058626">
    <property type="entry name" value="MdtA-like_b-barrel"/>
</dbReference>
<keyword evidence="11" id="KW-1185">Reference proteome</keyword>
<dbReference type="GO" id="GO:0022857">
    <property type="term" value="F:transmembrane transporter activity"/>
    <property type="evidence" value="ECO:0007669"/>
    <property type="project" value="InterPro"/>
</dbReference>
<dbReference type="Gene3D" id="2.40.50.100">
    <property type="match status" value="1"/>
</dbReference>
<evidence type="ECO:0000256" key="3">
    <source>
        <dbReference type="ARBA" id="ARBA00023054"/>
    </source>
</evidence>
<keyword evidence="3 4" id="KW-0175">Coiled coil</keyword>
<feature type="domain" description="Multidrug resistance protein MdtA-like alpha-helical hairpin" evidence="6">
    <location>
        <begin position="106"/>
        <end position="175"/>
    </location>
</feature>
<name>A0A7U7ELM4_9GAMM</name>
<dbReference type="AlphaFoldDB" id="A0A7U7ELM4"/>
<dbReference type="InterPro" id="IPR058624">
    <property type="entry name" value="MdtA-like_HH"/>
</dbReference>
<evidence type="ECO:0000256" key="1">
    <source>
        <dbReference type="ARBA" id="ARBA00004519"/>
    </source>
</evidence>
<evidence type="ECO:0000259" key="7">
    <source>
        <dbReference type="Pfam" id="PF25917"/>
    </source>
</evidence>
<accession>A0A7U7ELM4</accession>
<evidence type="ECO:0000313" key="11">
    <source>
        <dbReference type="Proteomes" id="UP000583387"/>
    </source>
</evidence>
<dbReference type="Pfam" id="PF25876">
    <property type="entry name" value="HH_MFP_RND"/>
    <property type="match status" value="1"/>
</dbReference>
<keyword evidence="5" id="KW-0732">Signal</keyword>
<dbReference type="InterPro" id="IPR058625">
    <property type="entry name" value="MdtA-like_BSH"/>
</dbReference>
<dbReference type="InterPro" id="IPR006143">
    <property type="entry name" value="RND_pump_MFP"/>
</dbReference>
<evidence type="ECO:0000313" key="10">
    <source>
        <dbReference type="EMBL" id="CAD5107284.1"/>
    </source>
</evidence>
<dbReference type="GO" id="GO:0005886">
    <property type="term" value="C:plasma membrane"/>
    <property type="evidence" value="ECO:0007669"/>
    <property type="project" value="UniProtKB-SubCell"/>
</dbReference>
<dbReference type="InterPro" id="IPR058627">
    <property type="entry name" value="MdtA-like_C"/>
</dbReference>
<dbReference type="EMBL" id="CAJFCI010000031">
    <property type="protein sequence ID" value="CAD5107284.1"/>
    <property type="molecule type" value="Genomic_DNA"/>
</dbReference>
<feature type="domain" description="Multidrug resistance protein MdtA-like C-terminal permuted SH3" evidence="9">
    <location>
        <begin position="308"/>
        <end position="368"/>
    </location>
</feature>
<sequence>MPLDARFPRTLPALVLSGLLAVHALAEDAPAGGAAHPAPEVVVEAIVAESLPLSLEYAGRTAGYREVEVRAQVSGILQQRTYQEGATVEKDQVLFRIDPRTYQAALSQAQGALAQEQARYRQADRDLKRIRELQKKGYASESELDRYISAYEQAKANIEAAKANVQAKQIDLDYTTVKAPIGGITSRESVSEGSLMVASDPNASLLTRITQLDPLYVNFAYPDTEAERLRSGVQSGRLVLPEDGKLSAVIMFGDGSAYPLEGKVDFTDSFVNTGTGTISARAVVPNPDQKLLPGQFVRVVVKGLTQPQAYTVPEQALAQGPRGTYVFVVDEQGIARRKQVVTGDTKGGRWVIESGITAGDRVIVEGLPRVRPDQPVKVVEAAPKGEAESQSAQQS</sequence>
<feature type="signal peptide" evidence="5">
    <location>
        <begin position="1"/>
        <end position="26"/>
    </location>
</feature>
<evidence type="ECO:0000259" key="8">
    <source>
        <dbReference type="Pfam" id="PF25944"/>
    </source>
</evidence>
<dbReference type="Gene3D" id="2.40.30.170">
    <property type="match status" value="1"/>
</dbReference>
<reference evidence="10 11" key="1">
    <citation type="submission" date="2020-08" db="EMBL/GenBank/DDBJ databases">
        <authorList>
            <person name="Criscuolo A."/>
        </authorList>
    </citation>
    <scope>NUCLEOTIDE SEQUENCE [LARGE SCALE GENOMIC DNA]</scope>
    <source>
        <strain evidence="10">CIP111764</strain>
    </source>
</reference>